<protein>
    <submittedName>
        <fullName evidence="1">Uncharacterized protein</fullName>
    </submittedName>
</protein>
<sequence length="127" mass="14323">MSRIFLTCDSTVPTKSTDLSHSYVDSQLNTRLPLCVNQPRGPKHPSRSTRVSLVGARPLVRVIPATEVPDDHVLPLITFRDIEVLHHRLIDEERPQDIKYLTWLCKSYVAITPILIDGFGHLSLSQA</sequence>
<comment type="caution">
    <text evidence="1">The sequence shown here is derived from an EMBL/GenBank/DDBJ whole genome shotgun (WGS) entry which is preliminary data.</text>
</comment>
<evidence type="ECO:0000313" key="1">
    <source>
        <dbReference type="EMBL" id="PPQ76037.1"/>
    </source>
</evidence>
<dbReference type="EMBL" id="NHTK01005615">
    <property type="protein sequence ID" value="PPQ76037.1"/>
    <property type="molecule type" value="Genomic_DNA"/>
</dbReference>
<dbReference type="Proteomes" id="UP000284842">
    <property type="component" value="Unassembled WGS sequence"/>
</dbReference>
<evidence type="ECO:0000313" key="2">
    <source>
        <dbReference type="Proteomes" id="UP000284842"/>
    </source>
</evidence>
<organism evidence="1 2">
    <name type="scientific">Panaeolus cyanescens</name>
    <dbReference type="NCBI Taxonomy" id="181874"/>
    <lineage>
        <taxon>Eukaryota</taxon>
        <taxon>Fungi</taxon>
        <taxon>Dikarya</taxon>
        <taxon>Basidiomycota</taxon>
        <taxon>Agaricomycotina</taxon>
        <taxon>Agaricomycetes</taxon>
        <taxon>Agaricomycetidae</taxon>
        <taxon>Agaricales</taxon>
        <taxon>Agaricineae</taxon>
        <taxon>Galeropsidaceae</taxon>
        <taxon>Panaeolus</taxon>
    </lineage>
</organism>
<name>A0A409WBZ1_9AGAR</name>
<reference evidence="1 2" key="1">
    <citation type="journal article" date="2018" name="Evol. Lett.">
        <title>Horizontal gene cluster transfer increased hallucinogenic mushroom diversity.</title>
        <authorList>
            <person name="Reynolds H.T."/>
            <person name="Vijayakumar V."/>
            <person name="Gluck-Thaler E."/>
            <person name="Korotkin H.B."/>
            <person name="Matheny P.B."/>
            <person name="Slot J.C."/>
        </authorList>
    </citation>
    <scope>NUCLEOTIDE SEQUENCE [LARGE SCALE GENOMIC DNA]</scope>
    <source>
        <strain evidence="1 2">2629</strain>
    </source>
</reference>
<dbReference type="OrthoDB" id="5588846at2759"/>
<gene>
    <name evidence="1" type="ORF">CVT24_006697</name>
</gene>
<proteinExistence type="predicted"/>
<accession>A0A409WBZ1</accession>
<dbReference type="AlphaFoldDB" id="A0A409WBZ1"/>
<dbReference type="STRING" id="181874.A0A409WBZ1"/>
<dbReference type="InParanoid" id="A0A409WBZ1"/>
<keyword evidence="2" id="KW-1185">Reference proteome</keyword>